<accession>A0A7J6R4A9</accession>
<feature type="region of interest" description="Disordered" evidence="1">
    <location>
        <begin position="63"/>
        <end position="145"/>
    </location>
</feature>
<keyword evidence="2" id="KW-0732">Signal</keyword>
<reference evidence="3 4" key="1">
    <citation type="submission" date="2020-04" db="EMBL/GenBank/DDBJ databases">
        <title>Perkinsus olseni comparative genomics.</title>
        <authorList>
            <person name="Bogema D.R."/>
        </authorList>
    </citation>
    <scope>NUCLEOTIDE SEQUENCE [LARGE SCALE GENOMIC DNA]</scope>
    <source>
        <strain evidence="3 4">ATCC PRA-207</strain>
    </source>
</reference>
<dbReference type="PROSITE" id="PS51257">
    <property type="entry name" value="PROKAR_LIPOPROTEIN"/>
    <property type="match status" value="1"/>
</dbReference>
<evidence type="ECO:0000313" key="3">
    <source>
        <dbReference type="EMBL" id="KAF4715447.1"/>
    </source>
</evidence>
<dbReference type="Proteomes" id="UP000553632">
    <property type="component" value="Unassembled WGS sequence"/>
</dbReference>
<gene>
    <name evidence="3" type="ORF">FOZ63_007162</name>
</gene>
<sequence length="145" mass="15466">MPFLSRNTMMLLPVGVALAGILLTFAGCSGCCCFCKHDAPAEGPVQPRQSGRWRLRNLREFLRDHTPFRKKKPKREPKELNLEPLRDTTEEPTTTGSPATTTVTATSSTSTPTRTEPADSGKGSGGSGSILGEEDLKVGPSAGAH</sequence>
<evidence type="ECO:0000313" key="4">
    <source>
        <dbReference type="Proteomes" id="UP000553632"/>
    </source>
</evidence>
<name>A0A7J6R4A9_PEROL</name>
<evidence type="ECO:0000256" key="2">
    <source>
        <dbReference type="SAM" id="SignalP"/>
    </source>
</evidence>
<proteinExistence type="predicted"/>
<evidence type="ECO:0000256" key="1">
    <source>
        <dbReference type="SAM" id="MobiDB-lite"/>
    </source>
</evidence>
<feature type="compositionally biased region" description="Low complexity" evidence="1">
    <location>
        <begin position="91"/>
        <end position="121"/>
    </location>
</feature>
<comment type="caution">
    <text evidence="3">The sequence shown here is derived from an EMBL/GenBank/DDBJ whole genome shotgun (WGS) entry which is preliminary data.</text>
</comment>
<organism evidence="3 4">
    <name type="scientific">Perkinsus olseni</name>
    <name type="common">Perkinsus atlanticus</name>
    <dbReference type="NCBI Taxonomy" id="32597"/>
    <lineage>
        <taxon>Eukaryota</taxon>
        <taxon>Sar</taxon>
        <taxon>Alveolata</taxon>
        <taxon>Perkinsozoa</taxon>
        <taxon>Perkinsea</taxon>
        <taxon>Perkinsida</taxon>
        <taxon>Perkinsidae</taxon>
        <taxon>Perkinsus</taxon>
    </lineage>
</organism>
<protein>
    <submittedName>
        <fullName evidence="3">Uncharacterized protein</fullName>
    </submittedName>
</protein>
<feature type="compositionally biased region" description="Basic and acidic residues" evidence="1">
    <location>
        <begin position="76"/>
        <end position="89"/>
    </location>
</feature>
<feature type="signal peptide" evidence="2">
    <location>
        <begin position="1"/>
        <end position="19"/>
    </location>
</feature>
<dbReference type="AlphaFoldDB" id="A0A7J6R4A9"/>
<keyword evidence="4" id="KW-1185">Reference proteome</keyword>
<feature type="chain" id="PRO_5029844346" evidence="2">
    <location>
        <begin position="20"/>
        <end position="145"/>
    </location>
</feature>
<dbReference type="EMBL" id="JABANO010028258">
    <property type="protein sequence ID" value="KAF4715447.1"/>
    <property type="molecule type" value="Genomic_DNA"/>
</dbReference>